<dbReference type="Proteomes" id="UP000051999">
    <property type="component" value="Unassembled WGS sequence"/>
</dbReference>
<accession>A0A0R1RI37</accession>
<proteinExistence type="predicted"/>
<reference evidence="1 2" key="1">
    <citation type="journal article" date="2015" name="Genome Announc.">
        <title>Expanding the biotechnology potential of lactobacilli through comparative genomics of 213 strains and associated genera.</title>
        <authorList>
            <person name="Sun Z."/>
            <person name="Harris H.M."/>
            <person name="McCann A."/>
            <person name="Guo C."/>
            <person name="Argimon S."/>
            <person name="Zhang W."/>
            <person name="Yang X."/>
            <person name="Jeffery I.B."/>
            <person name="Cooney J.C."/>
            <person name="Kagawa T.F."/>
            <person name="Liu W."/>
            <person name="Song Y."/>
            <person name="Salvetti E."/>
            <person name="Wrobel A."/>
            <person name="Rasinkangas P."/>
            <person name="Parkhill J."/>
            <person name="Rea M.C."/>
            <person name="O'Sullivan O."/>
            <person name="Ritari J."/>
            <person name="Douillard F.P."/>
            <person name="Paul Ross R."/>
            <person name="Yang R."/>
            <person name="Briner A.E."/>
            <person name="Felis G.E."/>
            <person name="de Vos W.M."/>
            <person name="Barrangou R."/>
            <person name="Klaenhammer T.R."/>
            <person name="Caufield P.W."/>
            <person name="Cui Y."/>
            <person name="Zhang H."/>
            <person name="O'Toole P.W."/>
        </authorList>
    </citation>
    <scope>NUCLEOTIDE SEQUENCE [LARGE SCALE GENOMIC DNA]</scope>
    <source>
        <strain evidence="1 2">DSM 15814</strain>
    </source>
</reference>
<dbReference type="PATRIC" id="fig|1114972.6.peg.1352"/>
<organism evidence="1 2">
    <name type="scientific">Furfurilactobacillus rossiae DSM 15814</name>
    <dbReference type="NCBI Taxonomy" id="1114972"/>
    <lineage>
        <taxon>Bacteria</taxon>
        <taxon>Bacillati</taxon>
        <taxon>Bacillota</taxon>
        <taxon>Bacilli</taxon>
        <taxon>Lactobacillales</taxon>
        <taxon>Lactobacillaceae</taxon>
        <taxon>Furfurilactobacillus</taxon>
    </lineage>
</organism>
<sequence length="213" mass="23512">MDAMKKGPKILIAIIVLVVFVTGIVGIKNQFIISKDQLAANITKATQNEDGDLFLKQFDKDSQNLGFAKIGAQSVVEQWHNHASVPTAEVGKRITDGHTIAGPSVKYKFYVESKKVFGLFDSYYLAAKPTSVHFMTTDDTAKMRINITNGGKHIKATAQDFRNGLFPGKYSFHVDSPTEDGRNQSGDFYVAVAGSENRFDMVLYFIDSDSEGE</sequence>
<protein>
    <submittedName>
        <fullName evidence="1">Uncharacterized protein</fullName>
    </submittedName>
</protein>
<dbReference type="AlphaFoldDB" id="A0A0R1RI37"/>
<evidence type="ECO:0000313" key="2">
    <source>
        <dbReference type="Proteomes" id="UP000051999"/>
    </source>
</evidence>
<evidence type="ECO:0000313" key="1">
    <source>
        <dbReference type="EMBL" id="KRL53339.1"/>
    </source>
</evidence>
<dbReference type="STRING" id="1114972.FD35_GL001334"/>
<dbReference type="EMBL" id="AZFF01000021">
    <property type="protein sequence ID" value="KRL53339.1"/>
    <property type="molecule type" value="Genomic_DNA"/>
</dbReference>
<keyword evidence="2" id="KW-1185">Reference proteome</keyword>
<comment type="caution">
    <text evidence="1">The sequence shown here is derived from an EMBL/GenBank/DDBJ whole genome shotgun (WGS) entry which is preliminary data.</text>
</comment>
<name>A0A0R1RI37_9LACO</name>
<dbReference type="eggNOG" id="ENOG5030UYV">
    <property type="taxonomic scope" value="Bacteria"/>
</dbReference>
<gene>
    <name evidence="1" type="ORF">FD35_GL001334</name>
</gene>